<accession>A0ABV7D008</accession>
<feature type="binding site" evidence="15">
    <location>
        <position position="73"/>
    </location>
    <ligand>
        <name>Zn(2+)</name>
        <dbReference type="ChEBI" id="CHEBI:29105"/>
        <label>1</label>
    </ligand>
</feature>
<feature type="binding site" evidence="15">
    <location>
        <position position="355"/>
    </location>
    <ligand>
        <name>Zn(2+)</name>
        <dbReference type="ChEBI" id="CHEBI:29105"/>
        <label>2</label>
    </ligand>
</feature>
<evidence type="ECO:0000256" key="15">
    <source>
        <dbReference type="HAMAP-Rule" id="MF_01690"/>
    </source>
</evidence>
<evidence type="ECO:0000256" key="8">
    <source>
        <dbReference type="ARBA" id="ARBA00022801"/>
    </source>
</evidence>
<name>A0ABV7D008_9PROT</name>
<evidence type="ECO:0000256" key="13">
    <source>
        <dbReference type="ARBA" id="ARBA00031891"/>
    </source>
</evidence>
<dbReference type="InterPro" id="IPR050072">
    <property type="entry name" value="Peptidase_M20A"/>
</dbReference>
<dbReference type="NCBIfam" id="NF009557">
    <property type="entry name" value="PRK13009.1"/>
    <property type="match status" value="1"/>
</dbReference>
<evidence type="ECO:0000256" key="14">
    <source>
        <dbReference type="ARBA" id="ARBA00051301"/>
    </source>
</evidence>
<dbReference type="EC" id="3.5.1.18" evidence="4 15"/>
<dbReference type="InterPro" id="IPR005941">
    <property type="entry name" value="DapE_proteobac"/>
</dbReference>
<evidence type="ECO:0000313" key="17">
    <source>
        <dbReference type="EMBL" id="MFC3050417.1"/>
    </source>
</evidence>
<feature type="active site" evidence="15">
    <location>
        <position position="75"/>
    </location>
</feature>
<protein>
    <recommendedName>
        <fullName evidence="5 15">Succinyl-diaminopimelate desuccinylase</fullName>
        <shortName evidence="15">SDAP desuccinylase</shortName>
        <ecNumber evidence="4 15">3.5.1.18</ecNumber>
    </recommendedName>
    <alternativeName>
        <fullName evidence="13 15">N-succinyl-LL-2,6-diaminoheptanedioate amidohydrolase</fullName>
    </alternativeName>
</protein>
<keyword evidence="12 15" id="KW-0170">Cobalt</keyword>
<proteinExistence type="inferred from homology"/>
<evidence type="ECO:0000256" key="5">
    <source>
        <dbReference type="ARBA" id="ARBA00022391"/>
    </source>
</evidence>
<dbReference type="SUPFAM" id="SSF55031">
    <property type="entry name" value="Bacterial exopeptidase dimerisation domain"/>
    <property type="match status" value="1"/>
</dbReference>
<dbReference type="PANTHER" id="PTHR43808:SF31">
    <property type="entry name" value="N-ACETYL-L-CITRULLINE DEACETYLASE"/>
    <property type="match status" value="1"/>
</dbReference>
<comment type="pathway">
    <text evidence="1 15">Amino-acid biosynthesis; L-lysine biosynthesis via DAP pathway; LL-2,6-diaminopimelate from (S)-tetrahydrodipicolinate (succinylase route): step 3/3.</text>
</comment>
<evidence type="ECO:0000313" key="18">
    <source>
        <dbReference type="Proteomes" id="UP001595444"/>
    </source>
</evidence>
<evidence type="ECO:0000256" key="7">
    <source>
        <dbReference type="ARBA" id="ARBA00022723"/>
    </source>
</evidence>
<gene>
    <name evidence="15 17" type="primary">dapE</name>
    <name evidence="17" type="ORF">ACFOKA_00715</name>
</gene>
<dbReference type="Gene3D" id="3.40.630.10">
    <property type="entry name" value="Zn peptidases"/>
    <property type="match status" value="2"/>
</dbReference>
<evidence type="ECO:0000256" key="10">
    <source>
        <dbReference type="ARBA" id="ARBA00022915"/>
    </source>
</evidence>
<evidence type="ECO:0000256" key="4">
    <source>
        <dbReference type="ARBA" id="ARBA00011921"/>
    </source>
</evidence>
<evidence type="ECO:0000256" key="9">
    <source>
        <dbReference type="ARBA" id="ARBA00022833"/>
    </source>
</evidence>
<comment type="caution">
    <text evidence="17">The sequence shown here is derived from an EMBL/GenBank/DDBJ whole genome shotgun (WGS) entry which is preliminary data.</text>
</comment>
<evidence type="ECO:0000256" key="1">
    <source>
        <dbReference type="ARBA" id="ARBA00005130"/>
    </source>
</evidence>
<evidence type="ECO:0000256" key="11">
    <source>
        <dbReference type="ARBA" id="ARBA00023154"/>
    </source>
</evidence>
<feature type="binding site" evidence="15">
    <location>
        <position position="106"/>
    </location>
    <ligand>
        <name>Zn(2+)</name>
        <dbReference type="ChEBI" id="CHEBI:29105"/>
        <label>2</label>
    </ligand>
</feature>
<dbReference type="Proteomes" id="UP001595444">
    <property type="component" value="Unassembled WGS sequence"/>
</dbReference>
<comment type="function">
    <text evidence="15">Catalyzes the hydrolysis of N-succinyl-L,L-diaminopimelic acid (SDAP), forming succinate and LL-2,6-diaminopimelate (DAP), an intermediate involved in the bacterial biosynthesis of lysine and meso-diaminopimelic acid, an essential component of bacterial cell walls.</text>
</comment>
<dbReference type="InterPro" id="IPR036264">
    <property type="entry name" value="Bact_exopeptidase_dim_dom"/>
</dbReference>
<keyword evidence="6 15" id="KW-0028">Amino-acid biosynthesis</keyword>
<evidence type="ECO:0000256" key="2">
    <source>
        <dbReference type="ARBA" id="ARBA00006746"/>
    </source>
</evidence>
<keyword evidence="9 15" id="KW-0862">Zinc</keyword>
<sequence length="382" mass="41256">MAALDPVELSQALIRHESVTPDKGDALDLLAETLTGFGFTCHKLIFEEPGTAPVPNLYARLGNTAPNFCFAGHTDVVPVGSTKGWSVDPFAGTIKDGQLWGRGASDMKSAIAAFVCAVSGFLTEKGMPQKGSLSFLITGDEEGPAINGTRKVLEWMQQNGESIDHCLVGEPTNPAEIGQMVKVGRRGSLHGMIAVQGIQGHVAYPDRAHNPIPDLVKILTELNKEPLDAGNDRFQPSNLEVVNLQVGNESDNIIPAEAHARFNVRFNNEYSPTSLQAELIRRMDRAGVPYDINWWVSGDSFLTEKGLLSDAITKAIHKHTGRTPELSTTGGTSDARFIKDMCPVVEFGLVGATMHKTDEHVAVEDITTLTAIYQSVIETILA</sequence>
<feature type="domain" description="Peptidase M20 dimerisation" evidence="16">
    <location>
        <begin position="183"/>
        <end position="290"/>
    </location>
</feature>
<keyword evidence="11 15" id="KW-0457">Lysine biosynthesis</keyword>
<feature type="binding site" evidence="15">
    <location>
        <position position="170"/>
    </location>
    <ligand>
        <name>Zn(2+)</name>
        <dbReference type="ChEBI" id="CHEBI:29105"/>
        <label>1</label>
    </ligand>
</feature>
<comment type="catalytic activity">
    <reaction evidence="14 15">
        <text>N-succinyl-(2S,6S)-2,6-diaminopimelate + H2O = (2S,6S)-2,6-diaminopimelate + succinate</text>
        <dbReference type="Rhea" id="RHEA:22608"/>
        <dbReference type="ChEBI" id="CHEBI:15377"/>
        <dbReference type="ChEBI" id="CHEBI:30031"/>
        <dbReference type="ChEBI" id="CHEBI:57609"/>
        <dbReference type="ChEBI" id="CHEBI:58087"/>
        <dbReference type="EC" id="3.5.1.18"/>
    </reaction>
</comment>
<reference evidence="18" key="1">
    <citation type="journal article" date="2019" name="Int. J. Syst. Evol. Microbiol.">
        <title>The Global Catalogue of Microorganisms (GCM) 10K type strain sequencing project: providing services to taxonomists for standard genome sequencing and annotation.</title>
        <authorList>
            <consortium name="The Broad Institute Genomics Platform"/>
            <consortium name="The Broad Institute Genome Sequencing Center for Infectious Disease"/>
            <person name="Wu L."/>
            <person name="Ma J."/>
        </authorList>
    </citation>
    <scope>NUCLEOTIDE SEQUENCE [LARGE SCALE GENOMIC DNA]</scope>
    <source>
        <strain evidence="18">KCTC 62164</strain>
    </source>
</reference>
<dbReference type="CDD" id="cd03891">
    <property type="entry name" value="M20_DapE_proteobac"/>
    <property type="match status" value="1"/>
</dbReference>
<feature type="active site" description="Proton acceptor" evidence="15">
    <location>
        <position position="141"/>
    </location>
</feature>
<comment type="subunit">
    <text evidence="3 15">Homodimer.</text>
</comment>
<keyword evidence="10 15" id="KW-0220">Diaminopimelate biosynthesis</keyword>
<dbReference type="NCBIfam" id="TIGR01246">
    <property type="entry name" value="dapE_proteo"/>
    <property type="match status" value="1"/>
</dbReference>
<dbReference type="RefSeq" id="WP_194214807.1">
    <property type="nucleotide sequence ID" value="NZ_CP061205.1"/>
</dbReference>
<comment type="similarity">
    <text evidence="2 15">Belongs to the peptidase M20A family. DapE subfamily.</text>
</comment>
<evidence type="ECO:0000256" key="12">
    <source>
        <dbReference type="ARBA" id="ARBA00023285"/>
    </source>
</evidence>
<evidence type="ECO:0000256" key="3">
    <source>
        <dbReference type="ARBA" id="ARBA00011738"/>
    </source>
</evidence>
<evidence type="ECO:0000259" key="16">
    <source>
        <dbReference type="Pfam" id="PF07687"/>
    </source>
</evidence>
<keyword evidence="8 15" id="KW-0378">Hydrolase</keyword>
<dbReference type="PANTHER" id="PTHR43808">
    <property type="entry name" value="ACETYLORNITHINE DEACETYLASE"/>
    <property type="match status" value="1"/>
</dbReference>
<dbReference type="PROSITE" id="PS00759">
    <property type="entry name" value="ARGE_DAPE_CPG2_2"/>
    <property type="match status" value="1"/>
</dbReference>
<feature type="binding site" evidence="15">
    <location>
        <position position="106"/>
    </location>
    <ligand>
        <name>Zn(2+)</name>
        <dbReference type="ChEBI" id="CHEBI:29105"/>
        <label>1</label>
    </ligand>
</feature>
<dbReference type="EMBL" id="JBHRSL010000001">
    <property type="protein sequence ID" value="MFC3050417.1"/>
    <property type="molecule type" value="Genomic_DNA"/>
</dbReference>
<comment type="cofactor">
    <cofactor evidence="15">
        <name>Zn(2+)</name>
        <dbReference type="ChEBI" id="CHEBI:29105"/>
    </cofactor>
    <cofactor evidence="15">
        <name>Co(2+)</name>
        <dbReference type="ChEBI" id="CHEBI:48828"/>
    </cofactor>
    <text evidence="15">Binds 2 Zn(2+) or Co(2+) ions per subunit.</text>
</comment>
<evidence type="ECO:0000256" key="6">
    <source>
        <dbReference type="ARBA" id="ARBA00022605"/>
    </source>
</evidence>
<dbReference type="HAMAP" id="MF_01690">
    <property type="entry name" value="DapE"/>
    <property type="match status" value="1"/>
</dbReference>
<dbReference type="Pfam" id="PF01546">
    <property type="entry name" value="Peptidase_M20"/>
    <property type="match status" value="1"/>
</dbReference>
<dbReference type="InterPro" id="IPR001261">
    <property type="entry name" value="ArgE/DapE_CS"/>
</dbReference>
<dbReference type="InterPro" id="IPR011650">
    <property type="entry name" value="Peptidase_M20_dimer"/>
</dbReference>
<keyword evidence="7 15" id="KW-0479">Metal-binding</keyword>
<feature type="binding site" evidence="15">
    <location>
        <position position="142"/>
    </location>
    <ligand>
        <name>Zn(2+)</name>
        <dbReference type="ChEBI" id="CHEBI:29105"/>
        <label>2</label>
    </ligand>
</feature>
<organism evidence="17 18">
    <name type="scientific">Kordiimonas pumila</name>
    <dbReference type="NCBI Taxonomy" id="2161677"/>
    <lineage>
        <taxon>Bacteria</taxon>
        <taxon>Pseudomonadati</taxon>
        <taxon>Pseudomonadota</taxon>
        <taxon>Alphaproteobacteria</taxon>
        <taxon>Kordiimonadales</taxon>
        <taxon>Kordiimonadaceae</taxon>
        <taxon>Kordiimonas</taxon>
    </lineage>
</organism>
<keyword evidence="18" id="KW-1185">Reference proteome</keyword>
<dbReference type="InterPro" id="IPR002933">
    <property type="entry name" value="Peptidase_M20"/>
</dbReference>
<dbReference type="SUPFAM" id="SSF53187">
    <property type="entry name" value="Zn-dependent exopeptidases"/>
    <property type="match status" value="1"/>
</dbReference>
<dbReference type="GO" id="GO:0009014">
    <property type="term" value="F:succinyl-diaminopimelate desuccinylase activity"/>
    <property type="evidence" value="ECO:0007669"/>
    <property type="project" value="UniProtKB-EC"/>
</dbReference>
<dbReference type="Pfam" id="PF07687">
    <property type="entry name" value="M20_dimer"/>
    <property type="match status" value="1"/>
</dbReference>